<keyword evidence="7 9" id="KW-0472">Membrane</keyword>
<keyword evidence="5 9" id="KW-1133">Transmembrane helix</keyword>
<evidence type="ECO:0000256" key="6">
    <source>
        <dbReference type="ARBA" id="ARBA00023065"/>
    </source>
</evidence>
<evidence type="ECO:0000256" key="7">
    <source>
        <dbReference type="ARBA" id="ARBA00023136"/>
    </source>
</evidence>
<proteinExistence type="inferred from homology"/>
<keyword evidence="12" id="KW-1185">Reference proteome</keyword>
<name>A0ABD3LSS4_EUCGL</name>
<dbReference type="InterPro" id="IPR013099">
    <property type="entry name" value="K_chnl_dom"/>
</dbReference>
<evidence type="ECO:0000259" key="10">
    <source>
        <dbReference type="Pfam" id="PF07885"/>
    </source>
</evidence>
<accession>A0ABD3LSS4</accession>
<sequence length="339" mass="37797">MDDEPLLRTPGLTEMSTVRRDFPSVFLDLNLSSLGTMPRRQSAPHLITNDAIIPIITTRHSSPFVNLIANLTKKRRLAHHSHLAPSSTGRTPGPGVVVYLTSGSFKGTPTFNPVEPLYFTVVTLCTTGFGHVVPDMAFTKLFSCAFMLVGFGFVGILLSGMVTYICDWQEAVLLSTAGQNKEKGRMRIRTKVCVALAVVISCTAIGTIVVHFMEDLSWVDIFYLSVTSDSRYAFTALAGRRFARIWLVISTLAVAGATELRIDQRNRRIAKWVLQKKMTPGIYGKAELLFSTFVHPIDIKEPRNELLFSFSPICNDILKLLIYLIQSLDLLYIFSLFLN</sequence>
<feature type="transmembrane region" description="Helical" evidence="9">
    <location>
        <begin position="192"/>
        <end position="213"/>
    </location>
</feature>
<dbReference type="Gene3D" id="1.10.287.70">
    <property type="match status" value="1"/>
</dbReference>
<protein>
    <recommendedName>
        <fullName evidence="10">Potassium channel domain-containing protein</fullName>
    </recommendedName>
</protein>
<dbReference type="EMBL" id="JBJKBG010000001">
    <property type="protein sequence ID" value="KAL3754819.1"/>
    <property type="molecule type" value="Genomic_DNA"/>
</dbReference>
<evidence type="ECO:0000256" key="4">
    <source>
        <dbReference type="ARBA" id="ARBA00022692"/>
    </source>
</evidence>
<comment type="caution">
    <text evidence="11">The sequence shown here is derived from an EMBL/GenBank/DDBJ whole genome shotgun (WGS) entry which is preliminary data.</text>
</comment>
<dbReference type="Proteomes" id="UP001634007">
    <property type="component" value="Unassembled WGS sequence"/>
</dbReference>
<dbReference type="GO" id="GO:0005774">
    <property type="term" value="C:vacuolar membrane"/>
    <property type="evidence" value="ECO:0007669"/>
    <property type="project" value="UniProtKB-ARBA"/>
</dbReference>
<evidence type="ECO:0000256" key="1">
    <source>
        <dbReference type="ARBA" id="ARBA00004141"/>
    </source>
</evidence>
<dbReference type="PANTHER" id="PTHR11003">
    <property type="entry name" value="POTASSIUM CHANNEL, SUBFAMILY K"/>
    <property type="match status" value="1"/>
</dbReference>
<dbReference type="AlphaFoldDB" id="A0ABD3LSS4"/>
<comment type="subcellular location">
    <subcellularLocation>
        <location evidence="1">Membrane</location>
        <topology evidence="1">Multi-pass membrane protein</topology>
    </subcellularLocation>
</comment>
<feature type="transmembrane region" description="Helical" evidence="9">
    <location>
        <begin position="243"/>
        <end position="262"/>
    </location>
</feature>
<reference evidence="11 12" key="1">
    <citation type="submission" date="2024-11" db="EMBL/GenBank/DDBJ databases">
        <title>Chromosome-level genome assembly of Eucalyptus globulus Labill. provides insights into its genome evolution.</title>
        <authorList>
            <person name="Li X."/>
        </authorList>
    </citation>
    <scope>NUCLEOTIDE SEQUENCE [LARGE SCALE GENOMIC DNA]</scope>
    <source>
        <strain evidence="11">CL2024</strain>
        <tissue evidence="11">Fresh tender leaves</tissue>
    </source>
</reference>
<feature type="transmembrane region" description="Helical" evidence="9">
    <location>
        <begin position="145"/>
        <end position="166"/>
    </location>
</feature>
<dbReference type="PANTHER" id="PTHR11003:SF303">
    <property type="entry name" value="OS01G0696100 PROTEIN"/>
    <property type="match status" value="1"/>
</dbReference>
<feature type="domain" description="Potassium channel" evidence="10">
    <location>
        <begin position="108"/>
        <end position="165"/>
    </location>
</feature>
<keyword evidence="8" id="KW-0407">Ion channel</keyword>
<comment type="similarity">
    <text evidence="2">Belongs to the two pore domain potassium channel (TC 1.A.1.7) family.</text>
</comment>
<keyword evidence="6" id="KW-0406">Ion transport</keyword>
<evidence type="ECO:0000256" key="5">
    <source>
        <dbReference type="ARBA" id="ARBA00022989"/>
    </source>
</evidence>
<keyword evidence="4 9" id="KW-0812">Transmembrane</keyword>
<dbReference type="SUPFAM" id="SSF81324">
    <property type="entry name" value="Voltage-gated potassium channels"/>
    <property type="match status" value="2"/>
</dbReference>
<evidence type="ECO:0000256" key="8">
    <source>
        <dbReference type="ARBA" id="ARBA00023303"/>
    </source>
</evidence>
<evidence type="ECO:0000256" key="2">
    <source>
        <dbReference type="ARBA" id="ARBA00010159"/>
    </source>
</evidence>
<evidence type="ECO:0000313" key="12">
    <source>
        <dbReference type="Proteomes" id="UP001634007"/>
    </source>
</evidence>
<dbReference type="InterPro" id="IPR003280">
    <property type="entry name" value="2pore_dom_K_chnl"/>
</dbReference>
<evidence type="ECO:0000256" key="3">
    <source>
        <dbReference type="ARBA" id="ARBA00022448"/>
    </source>
</evidence>
<organism evidence="11 12">
    <name type="scientific">Eucalyptus globulus</name>
    <name type="common">Tasmanian blue gum</name>
    <dbReference type="NCBI Taxonomy" id="34317"/>
    <lineage>
        <taxon>Eukaryota</taxon>
        <taxon>Viridiplantae</taxon>
        <taxon>Streptophyta</taxon>
        <taxon>Embryophyta</taxon>
        <taxon>Tracheophyta</taxon>
        <taxon>Spermatophyta</taxon>
        <taxon>Magnoliopsida</taxon>
        <taxon>eudicotyledons</taxon>
        <taxon>Gunneridae</taxon>
        <taxon>Pentapetalae</taxon>
        <taxon>rosids</taxon>
        <taxon>malvids</taxon>
        <taxon>Myrtales</taxon>
        <taxon>Myrtaceae</taxon>
        <taxon>Myrtoideae</taxon>
        <taxon>Eucalypteae</taxon>
        <taxon>Eucalyptus</taxon>
    </lineage>
</organism>
<dbReference type="GO" id="GO:0034220">
    <property type="term" value="P:monoatomic ion transmembrane transport"/>
    <property type="evidence" value="ECO:0007669"/>
    <property type="project" value="UniProtKB-KW"/>
</dbReference>
<evidence type="ECO:0000256" key="9">
    <source>
        <dbReference type="SAM" id="Phobius"/>
    </source>
</evidence>
<keyword evidence="3" id="KW-0813">Transport</keyword>
<evidence type="ECO:0000313" key="11">
    <source>
        <dbReference type="EMBL" id="KAL3754819.1"/>
    </source>
</evidence>
<gene>
    <name evidence="11" type="ORF">ACJRO7_001988</name>
</gene>
<dbReference type="Pfam" id="PF07885">
    <property type="entry name" value="Ion_trans_2"/>
    <property type="match status" value="1"/>
</dbReference>